<dbReference type="KEGG" id="ago:AGOS_AGL292C"/>
<sequence length="367" mass="40640">MNRSIHSSVTAMASDDASSLRHERSTYSAESEETLVNSYGPYSTTGIVMTSVMMNKAQRKGEVSEQWMRLFLDSTPVEDVAVLQRGMSVTGRCLDTLQRILQSMHGYRQIVPGLAMFKEAWNLQCYHGNEADFPLLDVPIKVNSLTTLASLLVEHRVSGYSTPIEQLTTVLQYLNKLLQASRVDSAHTAPAPGRPRSDSRGSRRSFGHKKPDARLTFTSPPTAASLPTDSDSASIFSDQSLTSTVQKAKRGLFNRLMPRRKGSTSIRPAPGSAKRSHSRHSSYTPSIFTDDNLSAKNEASFRRQNLEAMAKYQNLVLLLHTELAQLVPSPQTDVLFSFVAKSILPFLISDCRTLVRSCVSTLLLEKL</sequence>
<evidence type="ECO:0000313" key="2">
    <source>
        <dbReference type="EMBL" id="AAS54199.1"/>
    </source>
</evidence>
<dbReference type="AlphaFoldDB" id="Q751J8"/>
<feature type="compositionally biased region" description="Polar residues" evidence="1">
    <location>
        <begin position="1"/>
        <end position="11"/>
    </location>
</feature>
<evidence type="ECO:0000256" key="1">
    <source>
        <dbReference type="SAM" id="MobiDB-lite"/>
    </source>
</evidence>
<dbReference type="RefSeq" id="NP_986375.1">
    <property type="nucleotide sequence ID" value="NM_211437.1"/>
</dbReference>
<dbReference type="Proteomes" id="UP000000591">
    <property type="component" value="Chromosome VII"/>
</dbReference>
<dbReference type="GeneID" id="4622668"/>
<dbReference type="HOGENOM" id="CLU_758574_0_0_1"/>
<dbReference type="OMA" id="PCKINEA"/>
<protein>
    <submittedName>
        <fullName evidence="2">AGL292Cp</fullName>
    </submittedName>
</protein>
<dbReference type="EMBL" id="AE016820">
    <property type="protein sequence ID" value="AAS54199.1"/>
    <property type="molecule type" value="Genomic_DNA"/>
</dbReference>
<feature type="region of interest" description="Disordered" evidence="1">
    <location>
        <begin position="184"/>
        <end position="287"/>
    </location>
</feature>
<feature type="compositionally biased region" description="Basic residues" evidence="1">
    <location>
        <begin position="247"/>
        <end position="262"/>
    </location>
</feature>
<name>Q751J8_EREGS</name>
<evidence type="ECO:0000313" key="3">
    <source>
        <dbReference type="Proteomes" id="UP000000591"/>
    </source>
</evidence>
<reference evidence="2 3" key="1">
    <citation type="journal article" date="2004" name="Science">
        <title>The Ashbya gossypii genome as a tool for mapping the ancient Saccharomyces cerevisiae genome.</title>
        <authorList>
            <person name="Dietrich F.S."/>
            <person name="Voegeli S."/>
            <person name="Brachat S."/>
            <person name="Lerch A."/>
            <person name="Gates K."/>
            <person name="Steiner S."/>
            <person name="Mohr C."/>
            <person name="Pohlmann R."/>
            <person name="Luedi P."/>
            <person name="Choi S."/>
            <person name="Wing R.A."/>
            <person name="Flavier A."/>
            <person name="Gaffney T.D."/>
            <person name="Philippsen P."/>
        </authorList>
    </citation>
    <scope>NUCLEOTIDE SEQUENCE [LARGE SCALE GENOMIC DNA]</scope>
    <source>
        <strain evidence="3">ATCC 10895 / CBS 109.51 / FGSC 9923 / NRRL Y-1056</strain>
    </source>
</reference>
<dbReference type="InParanoid" id="Q751J8"/>
<gene>
    <name evidence="2" type="ORF">AGOS_AGL292C</name>
</gene>
<proteinExistence type="predicted"/>
<feature type="region of interest" description="Disordered" evidence="1">
    <location>
        <begin position="1"/>
        <end position="32"/>
    </location>
</feature>
<dbReference type="OrthoDB" id="4068074at2759"/>
<feature type="compositionally biased region" description="Polar residues" evidence="1">
    <location>
        <begin position="216"/>
        <end position="246"/>
    </location>
</feature>
<organism evidence="2 3">
    <name type="scientific">Eremothecium gossypii (strain ATCC 10895 / CBS 109.51 / FGSC 9923 / NRRL Y-1056)</name>
    <name type="common">Yeast</name>
    <name type="synonym">Ashbya gossypii</name>
    <dbReference type="NCBI Taxonomy" id="284811"/>
    <lineage>
        <taxon>Eukaryota</taxon>
        <taxon>Fungi</taxon>
        <taxon>Dikarya</taxon>
        <taxon>Ascomycota</taxon>
        <taxon>Saccharomycotina</taxon>
        <taxon>Saccharomycetes</taxon>
        <taxon>Saccharomycetales</taxon>
        <taxon>Saccharomycetaceae</taxon>
        <taxon>Eremothecium</taxon>
    </lineage>
</organism>
<keyword evidence="3" id="KW-1185">Reference proteome</keyword>
<reference evidence="3" key="2">
    <citation type="journal article" date="2013" name="G3 (Bethesda)">
        <title>Genomes of Ashbya fungi isolated from insects reveal four mating-type loci, numerous translocations, lack of transposons, and distinct gene duplications.</title>
        <authorList>
            <person name="Dietrich F.S."/>
            <person name="Voegeli S."/>
            <person name="Kuo S."/>
            <person name="Philippsen P."/>
        </authorList>
    </citation>
    <scope>GENOME REANNOTATION</scope>
    <source>
        <strain evidence="3">ATCC 10895 / CBS 109.51 / FGSC 9923 / NRRL Y-1056</strain>
    </source>
</reference>
<dbReference type="eggNOG" id="ENOG502S9RK">
    <property type="taxonomic scope" value="Eukaryota"/>
</dbReference>
<accession>Q751J8</accession>